<reference evidence="2 3" key="1">
    <citation type="submission" date="2021-05" db="EMBL/GenBank/DDBJ databases">
        <title>Genome Assembly of Synthetic Allotetraploid Brassica napus Reveals Homoeologous Exchanges between Subgenomes.</title>
        <authorList>
            <person name="Davis J.T."/>
        </authorList>
    </citation>
    <scope>NUCLEOTIDE SEQUENCE [LARGE SCALE GENOMIC DNA]</scope>
    <source>
        <strain evidence="3">cv. Da-Ae</strain>
        <tissue evidence="2">Seedling</tissue>
    </source>
</reference>
<evidence type="ECO:0000313" key="3">
    <source>
        <dbReference type="Proteomes" id="UP000824890"/>
    </source>
</evidence>
<protein>
    <submittedName>
        <fullName evidence="2">Uncharacterized protein</fullName>
    </submittedName>
</protein>
<evidence type="ECO:0000313" key="2">
    <source>
        <dbReference type="EMBL" id="KAH0883916.1"/>
    </source>
</evidence>
<feature type="non-terminal residue" evidence="2">
    <location>
        <position position="217"/>
    </location>
</feature>
<comment type="caution">
    <text evidence="2">The sequence shown here is derived from an EMBL/GenBank/DDBJ whole genome shotgun (WGS) entry which is preliminary data.</text>
</comment>
<accession>A0ABQ7ZUJ9</accession>
<proteinExistence type="predicted"/>
<feature type="compositionally biased region" description="Basic and acidic residues" evidence="1">
    <location>
        <begin position="74"/>
        <end position="83"/>
    </location>
</feature>
<name>A0ABQ7ZUJ9_BRANA</name>
<gene>
    <name evidence="2" type="ORF">HID58_060012</name>
</gene>
<sequence>MSFSNISYLPFVIVMAHDSHPASGEQLSPEMDPKLLITAQDTQSPTAEPLPAPHRDGPSSSGNTASTFVNSSKDPARDDHPGLKDTPATGLEPQYGSCYPASEKVEIPSFSFGVTQEPIPDTVFNVKPLEYVLLEGLRDNNEVRKSKRPMTLPNSFQDYQCDPKIALTNNKIPDLERLLIDVAREVNSNEWFDIGHGLIVPSWEFLNIAHHNHQMSP</sequence>
<feature type="compositionally biased region" description="Polar residues" evidence="1">
    <location>
        <begin position="58"/>
        <end position="73"/>
    </location>
</feature>
<dbReference type="Proteomes" id="UP000824890">
    <property type="component" value="Unassembled WGS sequence"/>
</dbReference>
<keyword evidence="3" id="KW-1185">Reference proteome</keyword>
<evidence type="ECO:0000256" key="1">
    <source>
        <dbReference type="SAM" id="MobiDB-lite"/>
    </source>
</evidence>
<feature type="region of interest" description="Disordered" evidence="1">
    <location>
        <begin position="21"/>
        <end position="97"/>
    </location>
</feature>
<dbReference type="EMBL" id="JAGKQM010000014">
    <property type="protein sequence ID" value="KAH0883916.1"/>
    <property type="molecule type" value="Genomic_DNA"/>
</dbReference>
<organism evidence="2 3">
    <name type="scientific">Brassica napus</name>
    <name type="common">Rape</name>
    <dbReference type="NCBI Taxonomy" id="3708"/>
    <lineage>
        <taxon>Eukaryota</taxon>
        <taxon>Viridiplantae</taxon>
        <taxon>Streptophyta</taxon>
        <taxon>Embryophyta</taxon>
        <taxon>Tracheophyta</taxon>
        <taxon>Spermatophyta</taxon>
        <taxon>Magnoliopsida</taxon>
        <taxon>eudicotyledons</taxon>
        <taxon>Gunneridae</taxon>
        <taxon>Pentapetalae</taxon>
        <taxon>rosids</taxon>
        <taxon>malvids</taxon>
        <taxon>Brassicales</taxon>
        <taxon>Brassicaceae</taxon>
        <taxon>Brassiceae</taxon>
        <taxon>Brassica</taxon>
    </lineage>
</organism>